<dbReference type="InterPro" id="IPR043129">
    <property type="entry name" value="ATPase_NBD"/>
</dbReference>
<dbReference type="Proteomes" id="UP000269221">
    <property type="component" value="Unassembled WGS sequence"/>
</dbReference>
<keyword evidence="4" id="KW-0119">Carbohydrate metabolism</keyword>
<keyword evidence="4" id="KW-0859">Xylose metabolism</keyword>
<evidence type="ECO:0000256" key="4">
    <source>
        <dbReference type="RuleBase" id="RU367058"/>
    </source>
</evidence>
<dbReference type="PANTHER" id="PTHR10196:SF57">
    <property type="entry name" value="XYLULOSE KINASE"/>
    <property type="match status" value="1"/>
</dbReference>
<gene>
    <name evidence="6" type="ORF">DUI87_17906</name>
</gene>
<dbReference type="STRING" id="333673.A0A3M0JVH8"/>
<evidence type="ECO:0000313" key="6">
    <source>
        <dbReference type="EMBL" id="RMC04735.1"/>
    </source>
</evidence>
<dbReference type="GO" id="GO:0005524">
    <property type="term" value="F:ATP binding"/>
    <property type="evidence" value="ECO:0007669"/>
    <property type="project" value="UniProtKB-KW"/>
</dbReference>
<keyword evidence="4" id="KW-0547">Nucleotide-binding</keyword>
<keyword evidence="7" id="KW-1185">Reference proteome</keyword>
<keyword evidence="2 4" id="KW-0808">Transferase</keyword>
<dbReference type="InterPro" id="IPR042024">
    <property type="entry name" value="D-XK_euk"/>
</dbReference>
<dbReference type="SUPFAM" id="SSF53067">
    <property type="entry name" value="Actin-like ATPase domain"/>
    <property type="match status" value="2"/>
</dbReference>
<reference evidence="6 7" key="1">
    <citation type="submission" date="2018-07" db="EMBL/GenBank/DDBJ databases">
        <title>A high quality draft genome assembly of the barn swallow (H. rustica rustica).</title>
        <authorList>
            <person name="Formenti G."/>
            <person name="Chiara M."/>
            <person name="Poveda L."/>
            <person name="Francoijs K.-J."/>
            <person name="Bonisoli-Alquati A."/>
            <person name="Canova L."/>
            <person name="Gianfranceschi L."/>
            <person name="Horner D.S."/>
            <person name="Saino N."/>
        </authorList>
    </citation>
    <scope>NUCLEOTIDE SEQUENCE [LARGE SCALE GENOMIC DNA]</scope>
    <source>
        <strain evidence="6">Chelidonia</strain>
        <tissue evidence="6">Blood</tissue>
    </source>
</reference>
<dbReference type="PANTHER" id="PTHR10196">
    <property type="entry name" value="SUGAR KINASE"/>
    <property type="match status" value="1"/>
</dbReference>
<dbReference type="EC" id="2.7.1.17" evidence="4"/>
<protein>
    <recommendedName>
        <fullName evidence="4">Xylulose kinase</fullName>
        <ecNumber evidence="4">2.7.1.17</ecNumber>
    </recommendedName>
</protein>
<dbReference type="OrthoDB" id="1728974at2759"/>
<evidence type="ECO:0000256" key="1">
    <source>
        <dbReference type="ARBA" id="ARBA00009156"/>
    </source>
</evidence>
<proteinExistence type="inferred from homology"/>
<sequence>MRALFSLLPSRTVPGPRLEGLPVPGTLLKVIAIDEQLRVIYEDNVHFDKDLPEFETQGGVYIHGDRLTVTSPVLMWVKALDMILEKMKSSGFNFSQVRALSGAGQGCFSVTNSPIWMDSSTTSQCRALEKAVGGAQQLASVTGSRAYEAANAHWGITEECVSLKMRFCDRLKLGIHANTEYANIGSGMNLLQIWEKAWSKSCLDACAPGLEERLGCPVPSHSVLGPISPYYSQRYGFSPDCKIVAFTGDNPDPGTELDLIIILVGPKLVPYSFKNGSLMRERIRDDCASGSWDEFSKALSSTVAGNGGNLGFYFDVMEITPEAVGIHRFNRDNQKVSSFPKEVEIRALIEGQFMAKRIHAEKLGYKVLPRTRILATGGASHNKKILQVLSDVFNAPVFTIDTANSACLGSAYRAIHGLVAERNVSLADVVKLAPEPRLAVTPTPGAEELMVDSLASFMAVKMQKARGPVSKPVC</sequence>
<comment type="catalytic activity">
    <reaction evidence="4">
        <text>D-xylulose + ATP = D-xylulose 5-phosphate + ADP + H(+)</text>
        <dbReference type="Rhea" id="RHEA:10964"/>
        <dbReference type="ChEBI" id="CHEBI:15378"/>
        <dbReference type="ChEBI" id="CHEBI:17140"/>
        <dbReference type="ChEBI" id="CHEBI:30616"/>
        <dbReference type="ChEBI" id="CHEBI:57737"/>
        <dbReference type="ChEBI" id="CHEBI:456216"/>
        <dbReference type="EC" id="2.7.1.17"/>
    </reaction>
</comment>
<dbReference type="FunFam" id="3.30.420.40:FF:000096">
    <property type="entry name" value="xylulose kinase"/>
    <property type="match status" value="1"/>
</dbReference>
<comment type="function">
    <text evidence="4">Phosphorylates D-xylulose to produce D-xylulose 5-phosphate, a molecule that may play an important role in the regulation of glucose metabolism and lipogenesis.</text>
</comment>
<keyword evidence="3 4" id="KW-0418">Kinase</keyword>
<evidence type="ECO:0000256" key="3">
    <source>
        <dbReference type="ARBA" id="ARBA00022777"/>
    </source>
</evidence>
<comment type="caution">
    <text evidence="6">The sequence shown here is derived from an EMBL/GenBank/DDBJ whole genome shotgun (WGS) entry which is preliminary data.</text>
</comment>
<evidence type="ECO:0000256" key="2">
    <source>
        <dbReference type="ARBA" id="ARBA00022679"/>
    </source>
</evidence>
<organism evidence="6 7">
    <name type="scientific">Hirundo rustica rustica</name>
    <dbReference type="NCBI Taxonomy" id="333673"/>
    <lineage>
        <taxon>Eukaryota</taxon>
        <taxon>Metazoa</taxon>
        <taxon>Chordata</taxon>
        <taxon>Craniata</taxon>
        <taxon>Vertebrata</taxon>
        <taxon>Euteleostomi</taxon>
        <taxon>Archelosauria</taxon>
        <taxon>Archosauria</taxon>
        <taxon>Dinosauria</taxon>
        <taxon>Saurischia</taxon>
        <taxon>Theropoda</taxon>
        <taxon>Coelurosauria</taxon>
        <taxon>Aves</taxon>
        <taxon>Neognathae</taxon>
        <taxon>Neoaves</taxon>
        <taxon>Telluraves</taxon>
        <taxon>Australaves</taxon>
        <taxon>Passeriformes</taxon>
        <taxon>Sylvioidea</taxon>
        <taxon>Hirundinidae</taxon>
        <taxon>Hirundo</taxon>
    </lineage>
</organism>
<comment type="similarity">
    <text evidence="1 4">Belongs to the FGGY kinase family.</text>
</comment>
<dbReference type="AlphaFoldDB" id="A0A3M0JVH8"/>
<accession>A0A3M0JVH8</accession>
<feature type="domain" description="Carbohydrate kinase FGGY C-terminal" evidence="5">
    <location>
        <begin position="337"/>
        <end position="416"/>
    </location>
</feature>
<dbReference type="InterPro" id="IPR018485">
    <property type="entry name" value="FGGY_C"/>
</dbReference>
<dbReference type="CDD" id="cd07776">
    <property type="entry name" value="ASKHA_NBD_FGGY_SpXK-like"/>
    <property type="match status" value="1"/>
</dbReference>
<dbReference type="GO" id="GO:0042732">
    <property type="term" value="P:D-xylose metabolic process"/>
    <property type="evidence" value="ECO:0007669"/>
    <property type="project" value="UniProtKB-UniRule"/>
</dbReference>
<evidence type="ECO:0000259" key="5">
    <source>
        <dbReference type="Pfam" id="PF02782"/>
    </source>
</evidence>
<keyword evidence="4" id="KW-0067">ATP-binding</keyword>
<dbReference type="Gene3D" id="3.30.420.40">
    <property type="match status" value="2"/>
</dbReference>
<dbReference type="GO" id="GO:0004856">
    <property type="term" value="F:D-xylulokinase activity"/>
    <property type="evidence" value="ECO:0007669"/>
    <property type="project" value="UniProtKB-UniRule"/>
</dbReference>
<dbReference type="Pfam" id="PF02782">
    <property type="entry name" value="FGGY_C"/>
    <property type="match status" value="1"/>
</dbReference>
<name>A0A3M0JVH8_HIRRU</name>
<dbReference type="EMBL" id="QRBI01000123">
    <property type="protein sequence ID" value="RMC04735.1"/>
    <property type="molecule type" value="Genomic_DNA"/>
</dbReference>
<dbReference type="GO" id="GO:0005997">
    <property type="term" value="P:xylulose metabolic process"/>
    <property type="evidence" value="ECO:0007669"/>
    <property type="project" value="UniProtKB-UniRule"/>
</dbReference>
<dbReference type="GO" id="GO:0005829">
    <property type="term" value="C:cytosol"/>
    <property type="evidence" value="ECO:0007669"/>
    <property type="project" value="TreeGrafter"/>
</dbReference>
<evidence type="ECO:0000313" key="7">
    <source>
        <dbReference type="Proteomes" id="UP000269221"/>
    </source>
</evidence>